<evidence type="ECO:0000313" key="2">
    <source>
        <dbReference type="Proteomes" id="UP000295793"/>
    </source>
</evidence>
<dbReference type="RefSeq" id="WP_132703501.1">
    <property type="nucleotide sequence ID" value="NZ_SLZR01000021.1"/>
</dbReference>
<name>A0A4R3HXZ6_9GAMM</name>
<keyword evidence="2" id="KW-1185">Reference proteome</keyword>
<accession>A0A4R3HXZ6</accession>
<dbReference type="Proteomes" id="UP000295793">
    <property type="component" value="Unassembled WGS sequence"/>
</dbReference>
<evidence type="ECO:0000313" key="1">
    <source>
        <dbReference type="EMBL" id="TCS37085.1"/>
    </source>
</evidence>
<reference evidence="1 2" key="1">
    <citation type="submission" date="2019-03" db="EMBL/GenBank/DDBJ databases">
        <title>Genomic Encyclopedia of Archaeal and Bacterial Type Strains, Phase II (KMG-II): from individual species to whole genera.</title>
        <authorList>
            <person name="Goeker M."/>
        </authorList>
    </citation>
    <scope>NUCLEOTIDE SEQUENCE [LARGE SCALE GENOMIC DNA]</scope>
    <source>
        <strain evidence="1 2">DSM 15388</strain>
    </source>
</reference>
<comment type="caution">
    <text evidence="1">The sequence shown here is derived from an EMBL/GenBank/DDBJ whole genome shotgun (WGS) entry which is preliminary data.</text>
</comment>
<dbReference type="AlphaFoldDB" id="A0A4R3HXZ6"/>
<sequence>MHISDQTMTEFFYQNFRAECRKIELKLDEKSQHYVVNLAVRYAHSDQIFMQEGDGKSLPTLAFLYRDALSASSKRERNGLIQTLGDTALFLAAFFPTVWQRRGLNRSYFIAMSESAFSYLALLETTNDSPFAELAEKNEPVATCLGKTLNR</sequence>
<protein>
    <submittedName>
        <fullName evidence="1">Uncharacterized protein</fullName>
    </submittedName>
</protein>
<gene>
    <name evidence="1" type="ORF">BCF53_1213</name>
</gene>
<organism evidence="1 2">
    <name type="scientific">Reinekea marinisedimentorum</name>
    <dbReference type="NCBI Taxonomy" id="230495"/>
    <lineage>
        <taxon>Bacteria</taxon>
        <taxon>Pseudomonadati</taxon>
        <taxon>Pseudomonadota</taxon>
        <taxon>Gammaproteobacteria</taxon>
        <taxon>Oceanospirillales</taxon>
        <taxon>Saccharospirillaceae</taxon>
        <taxon>Reinekea</taxon>
    </lineage>
</organism>
<dbReference type="OrthoDB" id="5564675at2"/>
<proteinExistence type="predicted"/>
<dbReference type="EMBL" id="SLZR01000021">
    <property type="protein sequence ID" value="TCS37085.1"/>
    <property type="molecule type" value="Genomic_DNA"/>
</dbReference>